<reference evidence="2 3" key="1">
    <citation type="submission" date="2019-02" db="EMBL/GenBank/DDBJ databases">
        <title>Deep-cultivation of Planctomycetes and their phenomic and genomic characterization uncovers novel biology.</title>
        <authorList>
            <person name="Wiegand S."/>
            <person name="Jogler M."/>
            <person name="Boedeker C."/>
            <person name="Pinto D."/>
            <person name="Vollmers J."/>
            <person name="Rivas-Marin E."/>
            <person name="Kohn T."/>
            <person name="Peeters S.H."/>
            <person name="Heuer A."/>
            <person name="Rast P."/>
            <person name="Oberbeckmann S."/>
            <person name="Bunk B."/>
            <person name="Jeske O."/>
            <person name="Meyerdierks A."/>
            <person name="Storesund J.E."/>
            <person name="Kallscheuer N."/>
            <person name="Luecker S."/>
            <person name="Lage O.M."/>
            <person name="Pohl T."/>
            <person name="Merkel B.J."/>
            <person name="Hornburger P."/>
            <person name="Mueller R.-W."/>
            <person name="Bruemmer F."/>
            <person name="Labrenz M."/>
            <person name="Spormann A.M."/>
            <person name="Op den Camp H."/>
            <person name="Overmann J."/>
            <person name="Amann R."/>
            <person name="Jetten M.S.M."/>
            <person name="Mascher T."/>
            <person name="Medema M.H."/>
            <person name="Devos D.P."/>
            <person name="Kaster A.-K."/>
            <person name="Ovreas L."/>
            <person name="Rohde M."/>
            <person name="Galperin M.Y."/>
            <person name="Jogler C."/>
        </authorList>
    </citation>
    <scope>NUCLEOTIDE SEQUENCE [LARGE SCALE GENOMIC DNA]</scope>
    <source>
        <strain evidence="2 3">Pan189</strain>
    </source>
</reference>
<proteinExistence type="predicted"/>
<evidence type="ECO:0000313" key="2">
    <source>
        <dbReference type="EMBL" id="QDT37366.1"/>
    </source>
</evidence>
<dbReference type="RefSeq" id="WP_145363485.1">
    <property type="nucleotide sequence ID" value="NZ_CP036268.1"/>
</dbReference>
<accession>A0A517R0D7</accession>
<dbReference type="EMBL" id="CP036268">
    <property type="protein sequence ID" value="QDT37366.1"/>
    <property type="molecule type" value="Genomic_DNA"/>
</dbReference>
<dbReference type="AlphaFoldDB" id="A0A517R0D7"/>
<protein>
    <submittedName>
        <fullName evidence="2">Uncharacterized protein</fullName>
    </submittedName>
</protein>
<gene>
    <name evidence="2" type="ORF">Pan189_17390</name>
</gene>
<organism evidence="2 3">
    <name type="scientific">Stratiformator vulcanicus</name>
    <dbReference type="NCBI Taxonomy" id="2527980"/>
    <lineage>
        <taxon>Bacteria</taxon>
        <taxon>Pseudomonadati</taxon>
        <taxon>Planctomycetota</taxon>
        <taxon>Planctomycetia</taxon>
        <taxon>Planctomycetales</taxon>
        <taxon>Planctomycetaceae</taxon>
        <taxon>Stratiformator</taxon>
    </lineage>
</organism>
<dbReference type="KEGG" id="svp:Pan189_17390"/>
<dbReference type="OrthoDB" id="210010at2"/>
<keyword evidence="1" id="KW-0812">Transmembrane</keyword>
<name>A0A517R0D7_9PLAN</name>
<keyword evidence="3" id="KW-1185">Reference proteome</keyword>
<feature type="transmembrane region" description="Helical" evidence="1">
    <location>
        <begin position="21"/>
        <end position="47"/>
    </location>
</feature>
<evidence type="ECO:0000256" key="1">
    <source>
        <dbReference type="SAM" id="Phobius"/>
    </source>
</evidence>
<feature type="transmembrane region" description="Helical" evidence="1">
    <location>
        <begin position="281"/>
        <end position="301"/>
    </location>
</feature>
<keyword evidence="1" id="KW-0472">Membrane</keyword>
<sequence>MRFRSNRSQNPWLNRRDQFRLLRLVGGLAFILIAMKVTAEADFWWWMFPAEQKNPVTAQAGPALDDVRFNVQLDGVRAASGGEFVSERSLPASAIEVVDRTKRGALSQLPAAMFAGVEDDTLNIRNDERDAYLQTLDILRASDDTVLKSAAATDVSFPVLMIETDHYRGRLIRVSGTARRIAPFKLRDSEAERTTEQLFDVWVFTPESGNNPVHLIATGLASDIPVGESVGDGIDIEAVGYVFKRQGYASNGGLHVAPLVLAKTIERRPAPVATPIERFDITPYVVGFVVVALLSIAVFLWRFRSEDRKFEQEHIERLTTASEEELDSLRDIPQESPEEFLAKIQSEQTSEADLPRT</sequence>
<dbReference type="Proteomes" id="UP000317318">
    <property type="component" value="Chromosome"/>
</dbReference>
<evidence type="ECO:0000313" key="3">
    <source>
        <dbReference type="Proteomes" id="UP000317318"/>
    </source>
</evidence>
<keyword evidence="1" id="KW-1133">Transmembrane helix</keyword>